<protein>
    <recommendedName>
        <fullName evidence="3">Secreted protein</fullName>
    </recommendedName>
</protein>
<sequence length="74" mass="8435">MCSLLSVSLLLTHACVCSWENINQTQQHSVYCHVFSYIIFFLTFSTSSKNIRNSDFIKKENVIQNLGVPLCDTC</sequence>
<name>A0A2P2MVR9_RHIMU</name>
<reference evidence="2" key="1">
    <citation type="submission" date="2018-02" db="EMBL/GenBank/DDBJ databases">
        <title>Rhizophora mucronata_Transcriptome.</title>
        <authorList>
            <person name="Meera S.P."/>
            <person name="Sreeshan A."/>
            <person name="Augustine A."/>
        </authorList>
    </citation>
    <scope>NUCLEOTIDE SEQUENCE</scope>
    <source>
        <tissue evidence="2">Leaf</tissue>
    </source>
</reference>
<organism evidence="2">
    <name type="scientific">Rhizophora mucronata</name>
    <name type="common">Asiatic mangrove</name>
    <dbReference type="NCBI Taxonomy" id="61149"/>
    <lineage>
        <taxon>Eukaryota</taxon>
        <taxon>Viridiplantae</taxon>
        <taxon>Streptophyta</taxon>
        <taxon>Embryophyta</taxon>
        <taxon>Tracheophyta</taxon>
        <taxon>Spermatophyta</taxon>
        <taxon>Magnoliopsida</taxon>
        <taxon>eudicotyledons</taxon>
        <taxon>Gunneridae</taxon>
        <taxon>Pentapetalae</taxon>
        <taxon>rosids</taxon>
        <taxon>fabids</taxon>
        <taxon>Malpighiales</taxon>
        <taxon>Rhizophoraceae</taxon>
        <taxon>Rhizophora</taxon>
    </lineage>
</organism>
<evidence type="ECO:0008006" key="3">
    <source>
        <dbReference type="Google" id="ProtNLM"/>
    </source>
</evidence>
<accession>A0A2P2MVR9</accession>
<dbReference type="AlphaFoldDB" id="A0A2P2MVR9"/>
<keyword evidence="1" id="KW-0732">Signal</keyword>
<dbReference type="EMBL" id="GGEC01053799">
    <property type="protein sequence ID" value="MBX34283.1"/>
    <property type="molecule type" value="Transcribed_RNA"/>
</dbReference>
<proteinExistence type="predicted"/>
<evidence type="ECO:0000256" key="1">
    <source>
        <dbReference type="SAM" id="SignalP"/>
    </source>
</evidence>
<feature type="chain" id="PRO_5015085142" description="Secreted protein" evidence="1">
    <location>
        <begin position="18"/>
        <end position="74"/>
    </location>
</feature>
<feature type="signal peptide" evidence="1">
    <location>
        <begin position="1"/>
        <end position="17"/>
    </location>
</feature>
<evidence type="ECO:0000313" key="2">
    <source>
        <dbReference type="EMBL" id="MBX34282.1"/>
    </source>
</evidence>
<dbReference type="EMBL" id="GGEC01053798">
    <property type="protein sequence ID" value="MBX34282.1"/>
    <property type="molecule type" value="Transcribed_RNA"/>
</dbReference>